<dbReference type="Proteomes" id="UP000008549">
    <property type="component" value="Unassembled WGS sequence"/>
</dbReference>
<feature type="DNA-binding region" description="HMG box" evidence="1">
    <location>
        <begin position="33"/>
        <end position="101"/>
    </location>
</feature>
<dbReference type="CTD" id="68919584"/>
<dbReference type="SUPFAM" id="SSF47095">
    <property type="entry name" value="HMG-box"/>
    <property type="match status" value="1"/>
</dbReference>
<dbReference type="GeneID" id="68919584"/>
<evidence type="ECO:0000313" key="5">
    <source>
        <dbReference type="WormBase" id="CBG28137"/>
    </source>
</evidence>
<dbReference type="HOGENOM" id="CLU_1241103_0_0_1"/>
<organism evidence="3 4">
    <name type="scientific">Caenorhabditis briggsae</name>
    <dbReference type="NCBI Taxonomy" id="6238"/>
    <lineage>
        <taxon>Eukaryota</taxon>
        <taxon>Metazoa</taxon>
        <taxon>Ecdysozoa</taxon>
        <taxon>Nematoda</taxon>
        <taxon>Chromadorea</taxon>
        <taxon>Rhabditida</taxon>
        <taxon>Rhabditina</taxon>
        <taxon>Rhabditomorpha</taxon>
        <taxon>Rhabditoidea</taxon>
        <taxon>Rhabditidae</taxon>
        <taxon>Peloderinae</taxon>
        <taxon>Caenorhabditis</taxon>
    </lineage>
</organism>
<protein>
    <submittedName>
        <fullName evidence="3">Protein CBG28137</fullName>
    </submittedName>
</protein>
<dbReference type="EMBL" id="HE601530">
    <property type="protein sequence ID" value="CAR99507.1"/>
    <property type="molecule type" value="Genomic_DNA"/>
</dbReference>
<dbReference type="InParanoid" id="B6IHX7"/>
<evidence type="ECO:0000313" key="4">
    <source>
        <dbReference type="Proteomes" id="UP000008549"/>
    </source>
</evidence>
<dbReference type="InterPro" id="IPR036910">
    <property type="entry name" value="HMG_box_dom_sf"/>
</dbReference>
<keyword evidence="4" id="KW-1185">Reference proteome</keyword>
<dbReference type="GO" id="GO:0003677">
    <property type="term" value="F:DNA binding"/>
    <property type="evidence" value="ECO:0007669"/>
    <property type="project" value="UniProtKB-UniRule"/>
</dbReference>
<dbReference type="SMART" id="SM00398">
    <property type="entry name" value="HMG"/>
    <property type="match status" value="1"/>
</dbReference>
<sequence length="223" mass="26036">MDSSMPVWNFARLQSQPSMDKLPEAEPEMEEYIPRPPNCYMIWAKTERAARKKQYPDESFKGINVKLGQNWSTMSIESKTPFLEESRKQNERYEQWRQARMGQNCWLPEESSPQKIRKRHPDFAGLEKKPELPNLVQQIKTKDSGVSLDRNRNSAGLDNKPELLDLDEHMKAMKKIKSGESQNSKNPTAASTSHHLWDTESWGPMHVFYTDVFWNLFAYTPQS</sequence>
<dbReference type="PROSITE" id="PS50118">
    <property type="entry name" value="HMG_BOX_2"/>
    <property type="match status" value="1"/>
</dbReference>
<proteinExistence type="predicted"/>
<evidence type="ECO:0000259" key="2">
    <source>
        <dbReference type="PROSITE" id="PS50118"/>
    </source>
</evidence>
<evidence type="ECO:0000256" key="1">
    <source>
        <dbReference type="PROSITE-ProRule" id="PRU00267"/>
    </source>
</evidence>
<dbReference type="Pfam" id="PF00505">
    <property type="entry name" value="HMG_box"/>
    <property type="match status" value="1"/>
</dbReference>
<keyword evidence="1" id="KW-0539">Nucleus</keyword>
<keyword evidence="1" id="KW-0238">DNA-binding</keyword>
<reference evidence="3 4" key="1">
    <citation type="journal article" date="2003" name="PLoS Biol.">
        <title>The genome sequence of Caenorhabditis briggsae: a platform for comparative genomics.</title>
        <authorList>
            <person name="Stein L.D."/>
            <person name="Bao Z."/>
            <person name="Blasiar D."/>
            <person name="Blumenthal T."/>
            <person name="Brent M.R."/>
            <person name="Chen N."/>
            <person name="Chinwalla A."/>
            <person name="Clarke L."/>
            <person name="Clee C."/>
            <person name="Coghlan A."/>
            <person name="Coulson A."/>
            <person name="D'Eustachio P."/>
            <person name="Fitch D.H."/>
            <person name="Fulton L.A."/>
            <person name="Fulton R.E."/>
            <person name="Griffiths-Jones S."/>
            <person name="Harris T.W."/>
            <person name="Hillier L.W."/>
            <person name="Kamath R."/>
            <person name="Kuwabara P.E."/>
            <person name="Mardis E.R."/>
            <person name="Marra M.A."/>
            <person name="Miner T.L."/>
            <person name="Minx P."/>
            <person name="Mullikin J.C."/>
            <person name="Plumb R.W."/>
            <person name="Rogers J."/>
            <person name="Schein J.E."/>
            <person name="Sohrmann M."/>
            <person name="Spieth J."/>
            <person name="Stajich J.E."/>
            <person name="Wei C."/>
            <person name="Willey D."/>
            <person name="Wilson R.K."/>
            <person name="Durbin R."/>
            <person name="Waterston R.H."/>
        </authorList>
    </citation>
    <scope>NUCLEOTIDE SEQUENCE [LARGE SCALE GENOMIC DNA]</scope>
    <source>
        <strain evidence="3 4">AF16</strain>
    </source>
</reference>
<feature type="domain" description="HMG box" evidence="2">
    <location>
        <begin position="33"/>
        <end position="101"/>
    </location>
</feature>
<gene>
    <name evidence="3 5" type="ORF">CBG28137</name>
    <name evidence="3" type="ORF">CBG_28137</name>
</gene>
<accession>B6IHX7</accession>
<dbReference type="KEGG" id="cbr:CBG_28137"/>
<dbReference type="WormBase" id="CBG28137">
    <property type="protein sequence ID" value="CBP36167"/>
    <property type="gene ID" value="WBGene00089551"/>
</dbReference>
<reference evidence="3 4" key="2">
    <citation type="journal article" date="2011" name="PLoS Genet.">
        <title>Caenorhabditis briggsae recombinant inbred line genotypes reveal inter-strain incompatibility and the evolution of recombination.</title>
        <authorList>
            <person name="Ross J.A."/>
            <person name="Koboldt D.C."/>
            <person name="Staisch J.E."/>
            <person name="Chamberlin H.M."/>
            <person name="Gupta B.P."/>
            <person name="Miller R.D."/>
            <person name="Baird S.E."/>
            <person name="Haag E.S."/>
        </authorList>
    </citation>
    <scope>NUCLEOTIDE SEQUENCE [LARGE SCALE GENOMIC DNA]</scope>
    <source>
        <strain evidence="3 4">AF16</strain>
    </source>
</reference>
<dbReference type="InterPro" id="IPR009071">
    <property type="entry name" value="HMG_box_dom"/>
</dbReference>
<name>B6IHX7_CAEBR</name>
<dbReference type="RefSeq" id="XP_045099070.1">
    <property type="nucleotide sequence ID" value="XM_045240798.1"/>
</dbReference>
<dbReference type="GO" id="GO:0005634">
    <property type="term" value="C:nucleus"/>
    <property type="evidence" value="ECO:0007669"/>
    <property type="project" value="UniProtKB-UniRule"/>
</dbReference>
<dbReference type="AlphaFoldDB" id="B6IHX7"/>
<dbReference type="Gene3D" id="1.10.30.10">
    <property type="entry name" value="High mobility group box domain"/>
    <property type="match status" value="1"/>
</dbReference>
<evidence type="ECO:0000313" key="3">
    <source>
        <dbReference type="EMBL" id="CAR99507.1"/>
    </source>
</evidence>